<protein>
    <submittedName>
        <fullName evidence="8">Integral membrane protein</fullName>
    </submittedName>
</protein>
<comment type="subcellular location">
    <subcellularLocation>
        <location evidence="1">Membrane</location>
        <topology evidence="1">Multi-pass membrane protein</topology>
    </subcellularLocation>
</comment>
<feature type="transmembrane region" description="Helical" evidence="6">
    <location>
        <begin position="223"/>
        <end position="243"/>
    </location>
</feature>
<keyword evidence="9" id="KW-1185">Reference proteome</keyword>
<feature type="transmembrane region" description="Helical" evidence="6">
    <location>
        <begin position="27"/>
        <end position="49"/>
    </location>
</feature>
<evidence type="ECO:0000256" key="6">
    <source>
        <dbReference type="SAM" id="Phobius"/>
    </source>
</evidence>
<dbReference type="InterPro" id="IPR049326">
    <property type="entry name" value="Rhodopsin_dom_fungi"/>
</dbReference>
<dbReference type="Proteomes" id="UP001629113">
    <property type="component" value="Unassembled WGS sequence"/>
</dbReference>
<dbReference type="Pfam" id="PF20684">
    <property type="entry name" value="Fung_rhodopsin"/>
    <property type="match status" value="1"/>
</dbReference>
<dbReference type="InterPro" id="IPR052337">
    <property type="entry name" value="SAT4-like"/>
</dbReference>
<evidence type="ECO:0000313" key="9">
    <source>
        <dbReference type="Proteomes" id="UP001629113"/>
    </source>
</evidence>
<feature type="transmembrane region" description="Helical" evidence="6">
    <location>
        <begin position="189"/>
        <end position="211"/>
    </location>
</feature>
<feature type="transmembrane region" description="Helical" evidence="6">
    <location>
        <begin position="140"/>
        <end position="161"/>
    </location>
</feature>
<name>A0ABR4P8N8_9HELO</name>
<evidence type="ECO:0000256" key="4">
    <source>
        <dbReference type="ARBA" id="ARBA00023136"/>
    </source>
</evidence>
<accession>A0ABR4P8N8</accession>
<organism evidence="8 9">
    <name type="scientific">Phlyctema vagabunda</name>
    <dbReference type="NCBI Taxonomy" id="108571"/>
    <lineage>
        <taxon>Eukaryota</taxon>
        <taxon>Fungi</taxon>
        <taxon>Dikarya</taxon>
        <taxon>Ascomycota</taxon>
        <taxon>Pezizomycotina</taxon>
        <taxon>Leotiomycetes</taxon>
        <taxon>Helotiales</taxon>
        <taxon>Dermateaceae</taxon>
        <taxon>Phlyctema</taxon>
    </lineage>
</organism>
<feature type="transmembrane region" description="Helical" evidence="6">
    <location>
        <begin position="255"/>
        <end position="280"/>
    </location>
</feature>
<reference evidence="8 9" key="1">
    <citation type="submission" date="2024-06" db="EMBL/GenBank/DDBJ databases">
        <title>Complete genome of Phlyctema vagabunda strain 19-DSS-EL-015.</title>
        <authorList>
            <person name="Fiorenzani C."/>
        </authorList>
    </citation>
    <scope>NUCLEOTIDE SEQUENCE [LARGE SCALE GENOMIC DNA]</scope>
    <source>
        <strain evidence="8 9">19-DSS-EL-015</strain>
    </source>
</reference>
<evidence type="ECO:0000259" key="7">
    <source>
        <dbReference type="Pfam" id="PF20684"/>
    </source>
</evidence>
<feature type="transmembrane region" description="Helical" evidence="6">
    <location>
        <begin position="106"/>
        <end position="128"/>
    </location>
</feature>
<evidence type="ECO:0000256" key="1">
    <source>
        <dbReference type="ARBA" id="ARBA00004141"/>
    </source>
</evidence>
<feature type="domain" description="Rhodopsin" evidence="7">
    <location>
        <begin position="45"/>
        <end position="285"/>
    </location>
</feature>
<dbReference type="PANTHER" id="PTHR33048">
    <property type="entry name" value="PTH11-LIKE INTEGRAL MEMBRANE PROTEIN (AFU_ORTHOLOGUE AFUA_5G11245)"/>
    <property type="match status" value="1"/>
</dbReference>
<evidence type="ECO:0000256" key="3">
    <source>
        <dbReference type="ARBA" id="ARBA00022989"/>
    </source>
</evidence>
<sequence length="356" mass="39823">MLHHSLMAFSPAWPAFVWADWTKRDVFLKYTFILFGVAAWAFVSVRIWIRSRLTKSMTADDLFLLATSLSYLAYILLGLESIKYGIGSEPKQVEDVGDLANASQFWFFAELFSVLTVTLLRITAAIYLRQAAKTVVLRRIILGVVAVMTVYNVLFFMVILFQCSPVEHFWAGWRGQNGSCLEASAMANIAYGISATGAVTDWTMALLPLWIFPEREMSSRTILSVRTLTVIGAAVGMAALLRIPGTMILVGSEDFFYDCVPIAMSVILESGLGIMALSAVPFHHLFPYLYAPGPTSEKFDETEKRTFHGRPHRAQKSRSFTDFVSLAGSGAQPFPNNAIVRRHSQDYRGVRRHSEH</sequence>
<evidence type="ECO:0000256" key="2">
    <source>
        <dbReference type="ARBA" id="ARBA00022692"/>
    </source>
</evidence>
<keyword evidence="4 6" id="KW-0472">Membrane</keyword>
<dbReference type="PANTHER" id="PTHR33048:SF96">
    <property type="entry name" value="INTEGRAL MEMBRANE PROTEIN"/>
    <property type="match status" value="1"/>
</dbReference>
<gene>
    <name evidence="8" type="ORF">PVAG01_08177</name>
</gene>
<comment type="similarity">
    <text evidence="5">Belongs to the SAT4 family.</text>
</comment>
<evidence type="ECO:0000256" key="5">
    <source>
        <dbReference type="ARBA" id="ARBA00038359"/>
    </source>
</evidence>
<feature type="transmembrane region" description="Helical" evidence="6">
    <location>
        <begin position="61"/>
        <end position="86"/>
    </location>
</feature>
<comment type="caution">
    <text evidence="8">The sequence shown here is derived from an EMBL/GenBank/DDBJ whole genome shotgun (WGS) entry which is preliminary data.</text>
</comment>
<proteinExistence type="inferred from homology"/>
<keyword evidence="3 6" id="KW-1133">Transmembrane helix</keyword>
<evidence type="ECO:0000313" key="8">
    <source>
        <dbReference type="EMBL" id="KAL3419679.1"/>
    </source>
</evidence>
<keyword evidence="2 6" id="KW-0812">Transmembrane</keyword>
<dbReference type="EMBL" id="JBFCZG010000007">
    <property type="protein sequence ID" value="KAL3419679.1"/>
    <property type="molecule type" value="Genomic_DNA"/>
</dbReference>